<feature type="region of interest" description="Disordered" evidence="1">
    <location>
        <begin position="103"/>
        <end position="126"/>
    </location>
</feature>
<comment type="caution">
    <text evidence="2">The sequence shown here is derived from an EMBL/GenBank/DDBJ whole genome shotgun (WGS) entry which is preliminary data.</text>
</comment>
<organism evidence="2 3">
    <name type="scientific">Abeliophyllum distichum</name>
    <dbReference type="NCBI Taxonomy" id="126358"/>
    <lineage>
        <taxon>Eukaryota</taxon>
        <taxon>Viridiplantae</taxon>
        <taxon>Streptophyta</taxon>
        <taxon>Embryophyta</taxon>
        <taxon>Tracheophyta</taxon>
        <taxon>Spermatophyta</taxon>
        <taxon>Magnoliopsida</taxon>
        <taxon>eudicotyledons</taxon>
        <taxon>Gunneridae</taxon>
        <taxon>Pentapetalae</taxon>
        <taxon>asterids</taxon>
        <taxon>lamiids</taxon>
        <taxon>Lamiales</taxon>
        <taxon>Oleaceae</taxon>
        <taxon>Forsythieae</taxon>
        <taxon>Abeliophyllum</taxon>
    </lineage>
</organism>
<gene>
    <name evidence="2" type="ORF">Adt_05918</name>
</gene>
<keyword evidence="3" id="KW-1185">Reference proteome</keyword>
<feature type="compositionally biased region" description="Basic and acidic residues" evidence="1">
    <location>
        <begin position="112"/>
        <end position="126"/>
    </location>
</feature>
<dbReference type="EMBL" id="JBFOLK010000002">
    <property type="protein sequence ID" value="KAL2532567.1"/>
    <property type="molecule type" value="Genomic_DNA"/>
</dbReference>
<evidence type="ECO:0000256" key="1">
    <source>
        <dbReference type="SAM" id="MobiDB-lite"/>
    </source>
</evidence>
<dbReference type="AlphaFoldDB" id="A0ABD1V5Q2"/>
<name>A0ABD1V5Q2_9LAMI</name>
<evidence type="ECO:0000313" key="2">
    <source>
        <dbReference type="EMBL" id="KAL2532567.1"/>
    </source>
</evidence>
<protein>
    <submittedName>
        <fullName evidence="2">Uncharacterized protein</fullName>
    </submittedName>
</protein>
<feature type="region of interest" description="Disordered" evidence="1">
    <location>
        <begin position="139"/>
        <end position="174"/>
    </location>
</feature>
<evidence type="ECO:0000313" key="3">
    <source>
        <dbReference type="Proteomes" id="UP001604336"/>
    </source>
</evidence>
<dbReference type="Proteomes" id="UP001604336">
    <property type="component" value="Unassembled WGS sequence"/>
</dbReference>
<proteinExistence type="predicted"/>
<accession>A0ABD1V5Q2</accession>
<reference evidence="3" key="1">
    <citation type="submission" date="2024-07" db="EMBL/GenBank/DDBJ databases">
        <title>Two chromosome-level genome assemblies of Korean endemic species Abeliophyllum distichum and Forsythia ovata (Oleaceae).</title>
        <authorList>
            <person name="Jang H."/>
        </authorList>
    </citation>
    <scope>NUCLEOTIDE SEQUENCE [LARGE SCALE GENOMIC DNA]</scope>
</reference>
<sequence>MAGGLYLWFRHSFGLEMPLQVFQTTYQPRKLPKKKDALPHYKLSSDVVEVLQSIYQSPSLNRQYGFLLNRHRCLIELGLMASKAEFEQGKRTRPTMARLASKKPRLLVPGSSEDKKQKKVIEDLSREENKSEALRVNVVEINEDEDGPGGEVPLVRKRKAGSSSQDKKTVEDDDLTAYNLPPLQQTLSVTATGEVVLDAPPKVPQSACGSEEGAYDSKRKLRELIGPMGQVPDDAVCILSFYPTMEAQAFKKYFSPKWEDFASNGDLEDALEASLAAAVKTTGMQLNVLDGFKLQTQRHKKLVVEASKSEEHKQTLDGLQATVDSIRTAYEQLQMDLKESDFNVLQLTKKLDDANAVQKVTAEALEKTNREKK</sequence>